<keyword evidence="2" id="KW-0732">Signal</keyword>
<sequence length="126" mass="14633">MKKHMVFLFLFLFVNNVQAKIYKWVDADGTVHFSQHINDAPESQEVKEIEVGTTNTSQPENIKASPGKNNAKKKENNKINSKQLDEKCVQLSRVWAMEPDRFKSQHQDEYIRLGCREAAMKRLKNP</sequence>
<evidence type="ECO:0000259" key="3">
    <source>
        <dbReference type="Pfam" id="PF13511"/>
    </source>
</evidence>
<organism evidence="4 5">
    <name type="scientific">Rheinheimera baltica</name>
    <dbReference type="NCBI Taxonomy" id="67576"/>
    <lineage>
        <taxon>Bacteria</taxon>
        <taxon>Pseudomonadati</taxon>
        <taxon>Pseudomonadota</taxon>
        <taxon>Gammaproteobacteria</taxon>
        <taxon>Chromatiales</taxon>
        <taxon>Chromatiaceae</taxon>
        <taxon>Rheinheimera</taxon>
    </lineage>
</organism>
<reference evidence="4 5" key="1">
    <citation type="submission" date="2022-11" db="EMBL/GenBank/DDBJ databases">
        <title>Viruses from the air-sea interface of a natural surface slick.</title>
        <authorList>
            <person name="Rahlff J."/>
            <person name="Holmfeldt K."/>
        </authorList>
    </citation>
    <scope>NUCLEOTIDE SEQUENCE [LARGE SCALE GENOMIC DNA]</scope>
    <source>
        <strain evidence="4 5">SMS4</strain>
    </source>
</reference>
<evidence type="ECO:0000313" key="4">
    <source>
        <dbReference type="EMBL" id="MDP5138158.1"/>
    </source>
</evidence>
<comment type="caution">
    <text evidence="4">The sequence shown here is derived from an EMBL/GenBank/DDBJ whole genome shotgun (WGS) entry which is preliminary data.</text>
</comment>
<proteinExistence type="predicted"/>
<name>A0ABT9I444_9GAMM</name>
<dbReference type="Proteomes" id="UP001231109">
    <property type="component" value="Unassembled WGS sequence"/>
</dbReference>
<feature type="region of interest" description="Disordered" evidence="1">
    <location>
        <begin position="42"/>
        <end position="82"/>
    </location>
</feature>
<feature type="compositionally biased region" description="Basic and acidic residues" evidence="1">
    <location>
        <begin position="72"/>
        <end position="82"/>
    </location>
</feature>
<evidence type="ECO:0000256" key="2">
    <source>
        <dbReference type="SAM" id="SignalP"/>
    </source>
</evidence>
<dbReference type="EMBL" id="JAPJDZ010000104">
    <property type="protein sequence ID" value="MDP5138158.1"/>
    <property type="molecule type" value="Genomic_DNA"/>
</dbReference>
<dbReference type="RefSeq" id="WP_305977321.1">
    <property type="nucleotide sequence ID" value="NZ_JAPJDZ010000104.1"/>
</dbReference>
<dbReference type="Pfam" id="PF13511">
    <property type="entry name" value="DUF4124"/>
    <property type="match status" value="1"/>
</dbReference>
<feature type="domain" description="DUF4124" evidence="3">
    <location>
        <begin position="8"/>
        <end position="60"/>
    </location>
</feature>
<accession>A0ABT9I444</accession>
<gene>
    <name evidence="4" type="ORF">ORJ04_19610</name>
</gene>
<dbReference type="InterPro" id="IPR025392">
    <property type="entry name" value="DUF4124"/>
</dbReference>
<feature type="signal peptide" evidence="2">
    <location>
        <begin position="1"/>
        <end position="19"/>
    </location>
</feature>
<evidence type="ECO:0000313" key="5">
    <source>
        <dbReference type="Proteomes" id="UP001231109"/>
    </source>
</evidence>
<feature type="chain" id="PRO_5046706196" evidence="2">
    <location>
        <begin position="20"/>
        <end position="126"/>
    </location>
</feature>
<evidence type="ECO:0000256" key="1">
    <source>
        <dbReference type="SAM" id="MobiDB-lite"/>
    </source>
</evidence>
<keyword evidence="5" id="KW-1185">Reference proteome</keyword>
<protein>
    <submittedName>
        <fullName evidence="4">DUF4124 domain-containing protein</fullName>
    </submittedName>
</protein>